<reference evidence="3 4" key="1">
    <citation type="journal article" date="2013" name="PLoS Genet.">
        <title>Plant-symbiotic fungi as chemical engineers: Multi-genome analysis of the Clavicipitaceae reveals dynamics of alkaloid loci.</title>
        <authorList>
            <person name="Schardl C.L."/>
            <person name="Young C.A."/>
            <person name="Hesse U."/>
            <person name="Amyotte S.G."/>
            <person name="Andreeva K."/>
            <person name="Calie P.J."/>
            <person name="Fleetwood D.J."/>
            <person name="Haws D.C."/>
            <person name="Moore N."/>
            <person name="Oeser B."/>
            <person name="Panaccione D.G."/>
            <person name="Schweri K.K."/>
            <person name="Voisey C.R."/>
            <person name="Farman M.L."/>
            <person name="Jaromczyk J.W."/>
            <person name="Roe B.A."/>
            <person name="O'Sullivan D.M."/>
            <person name="Scott B."/>
            <person name="Tudzynski P."/>
            <person name="An Z."/>
            <person name="Arnaoudova E.G."/>
            <person name="Bullock C.T."/>
            <person name="Charlton N.D."/>
            <person name="Chen L."/>
            <person name="Cox M."/>
            <person name="Dinkins R.D."/>
            <person name="Florea S."/>
            <person name="Glenn A.E."/>
            <person name="Gordon A."/>
            <person name="Gueldener U."/>
            <person name="Harris D.R."/>
            <person name="Hollin W."/>
            <person name="Jaromczyk J."/>
            <person name="Johnson R.D."/>
            <person name="Khan A.K."/>
            <person name="Leistner E."/>
            <person name="Leuchtmann A."/>
            <person name="Li C."/>
            <person name="Liu J."/>
            <person name="Liu J."/>
            <person name="Liu M."/>
            <person name="Mace W."/>
            <person name="Machado C."/>
            <person name="Nagabhyru P."/>
            <person name="Pan J."/>
            <person name="Schmid J."/>
            <person name="Sugawara K."/>
            <person name="Steiner U."/>
            <person name="Takach J.E."/>
            <person name="Tanaka E."/>
            <person name="Webb J.S."/>
            <person name="Wilson E.V."/>
            <person name="Wiseman J.L."/>
            <person name="Yoshida R."/>
            <person name="Zeng Z."/>
        </authorList>
    </citation>
    <scope>NUCLEOTIDE SEQUENCE [LARGE SCALE GENOMIC DNA]</scope>
    <source>
        <strain evidence="3 4">20.1</strain>
    </source>
</reference>
<feature type="region of interest" description="Disordered" evidence="1">
    <location>
        <begin position="76"/>
        <end position="134"/>
    </location>
</feature>
<evidence type="ECO:0000256" key="1">
    <source>
        <dbReference type="SAM" id="MobiDB-lite"/>
    </source>
</evidence>
<evidence type="ECO:0000256" key="2">
    <source>
        <dbReference type="SAM" id="Phobius"/>
    </source>
</evidence>
<dbReference type="AlphaFoldDB" id="M1VW93"/>
<keyword evidence="2" id="KW-0812">Transmembrane</keyword>
<evidence type="ECO:0000313" key="4">
    <source>
        <dbReference type="Proteomes" id="UP000016801"/>
    </source>
</evidence>
<dbReference type="VEuPathDB" id="FungiDB:CPUR_04722"/>
<evidence type="ECO:0000313" key="3">
    <source>
        <dbReference type="EMBL" id="CCE30872.1"/>
    </source>
</evidence>
<comment type="caution">
    <text evidence="3">The sequence shown here is derived from an EMBL/GenBank/DDBJ whole genome shotgun (WGS) entry which is preliminary data.</text>
</comment>
<dbReference type="HOGENOM" id="CLU_1895989_0_0_1"/>
<organism evidence="3 4">
    <name type="scientific">Claviceps purpurea (strain 20.1)</name>
    <name type="common">Ergot fungus</name>
    <name type="synonym">Sphacelia segetum</name>
    <dbReference type="NCBI Taxonomy" id="1111077"/>
    <lineage>
        <taxon>Eukaryota</taxon>
        <taxon>Fungi</taxon>
        <taxon>Dikarya</taxon>
        <taxon>Ascomycota</taxon>
        <taxon>Pezizomycotina</taxon>
        <taxon>Sordariomycetes</taxon>
        <taxon>Hypocreomycetidae</taxon>
        <taxon>Hypocreales</taxon>
        <taxon>Clavicipitaceae</taxon>
        <taxon>Claviceps</taxon>
    </lineage>
</organism>
<name>M1VW93_CLAP2</name>
<dbReference type="OrthoDB" id="4959053at2759"/>
<sequence length="134" mass="15351">MQTSNTQFENYVPADTAATRTEEVEVLSRSVQYSFNMHAFSVVGLVVCLGLATAAPVEYTLWGDVITDKRDVQYTHPNSVITDKRGSDVQYKHYDDHATDKRGSDVQYKHYDDHATDKRRSDVQYKHYDDHATD</sequence>
<dbReference type="Proteomes" id="UP000016801">
    <property type="component" value="Unassembled WGS sequence"/>
</dbReference>
<keyword evidence="2" id="KW-0472">Membrane</keyword>
<gene>
    <name evidence="3" type="ORF">CPUR_04722</name>
</gene>
<feature type="compositionally biased region" description="Basic and acidic residues" evidence="1">
    <location>
        <begin position="82"/>
        <end position="134"/>
    </location>
</feature>
<dbReference type="EMBL" id="CAGA01000025">
    <property type="protein sequence ID" value="CCE30872.1"/>
    <property type="molecule type" value="Genomic_DNA"/>
</dbReference>
<feature type="transmembrane region" description="Helical" evidence="2">
    <location>
        <begin position="37"/>
        <end position="61"/>
    </location>
</feature>
<proteinExistence type="predicted"/>
<protein>
    <submittedName>
        <fullName evidence="3">Uncharacterized protein</fullName>
    </submittedName>
</protein>
<accession>M1VW93</accession>
<keyword evidence="4" id="KW-1185">Reference proteome</keyword>
<keyword evidence="2" id="KW-1133">Transmembrane helix</keyword>